<evidence type="ECO:0000259" key="2">
    <source>
        <dbReference type="Pfam" id="PF20155"/>
    </source>
</evidence>
<reference evidence="3 4" key="1">
    <citation type="submission" date="2020-05" db="EMBL/GenBank/DDBJ databases">
        <authorList>
            <person name="Kim M.K."/>
        </authorList>
    </citation>
    <scope>NUCLEOTIDE SEQUENCE [LARGE SCALE GENOMIC DNA]</scope>
    <source>
        <strain evidence="3 4">BT25</strain>
    </source>
</reference>
<name>A0A849VMY8_9HYPH</name>
<dbReference type="InterPro" id="IPR053058">
    <property type="entry name" value="Mulikevirus_tape_measure"/>
</dbReference>
<comment type="caution">
    <text evidence="3">The sequence shown here is derived from an EMBL/GenBank/DDBJ whole genome shotgun (WGS) entry which is preliminary data.</text>
</comment>
<evidence type="ECO:0000256" key="1">
    <source>
        <dbReference type="SAM" id="Phobius"/>
    </source>
</evidence>
<keyword evidence="1" id="KW-1133">Transmembrane helix</keyword>
<feature type="domain" description="Tape measure protein N-terminal" evidence="2">
    <location>
        <begin position="63"/>
        <end position="238"/>
    </location>
</feature>
<dbReference type="Proteomes" id="UP000550508">
    <property type="component" value="Unassembled WGS sequence"/>
</dbReference>
<dbReference type="PANTHER" id="PTHR38812:SF2">
    <property type="entry name" value="MU-LIKE PROPHAGE FLUMU PROTEIN GP42"/>
    <property type="match status" value="1"/>
</dbReference>
<dbReference type="EMBL" id="JABUMX010000002">
    <property type="protein sequence ID" value="NTS31262.1"/>
    <property type="molecule type" value="Genomic_DNA"/>
</dbReference>
<evidence type="ECO:0000313" key="4">
    <source>
        <dbReference type="Proteomes" id="UP000550508"/>
    </source>
</evidence>
<evidence type="ECO:0000313" key="3">
    <source>
        <dbReference type="EMBL" id="NTS31262.1"/>
    </source>
</evidence>
<dbReference type="RefSeq" id="WP_174207919.1">
    <property type="nucleotide sequence ID" value="NZ_JABUMX010000002.1"/>
</dbReference>
<dbReference type="Pfam" id="PF20155">
    <property type="entry name" value="TMP_3"/>
    <property type="match status" value="1"/>
</dbReference>
<organism evidence="3 4">
    <name type="scientific">Phyllobacterium pellucidum</name>
    <dbReference type="NCBI Taxonomy" id="2740464"/>
    <lineage>
        <taxon>Bacteria</taxon>
        <taxon>Pseudomonadati</taxon>
        <taxon>Pseudomonadota</taxon>
        <taxon>Alphaproteobacteria</taxon>
        <taxon>Hyphomicrobiales</taxon>
        <taxon>Phyllobacteriaceae</taxon>
        <taxon>Phyllobacterium</taxon>
    </lineage>
</organism>
<sequence>MAIVDELIAILGYEVTGEAELKHYNKSLDALEKKVENVGRRIGQAAAFAGAAVAAGFAFLGKGVLDTSAKFESYQATLETIEGSADKAKAALDWVSQFAKTTPYEVDEVTQAFVKLRAYGMDPMDGTLTSLGDTASGMGKNLMQAVEALADAATGEFERIKEFGVKAKVAGDNVTFSWVDNGKQMTKTVKKTGVEVTKTLKEIWGKRFAGAMIRQSKTWNGMMSNLGDSWTAFLRKIGDAGIFDKVKGKLGDFMDALNTWFDDGTVDEIAKGISGAFERIDNMIGSAVQRVVFYTKNFEKVKPYLEALGIALGILVAATFPVTAAFIGLAIAVDDVVSYMTGGESVIGDFVNWLNQLWAVVADNEAIKALGDIIRDLVNYFTDAATFAAGFFSALTDWDSGAVTEGFRMFGEVMGGVVTLFKDLIGAMFRLLEWAIPDDFFGDAFENGRKAAQTLIDVLNTIIGLPAKIVEAFAGLGQRIADQITAGSAAVRAAIAGMVPSTINMPAFVGGGLSSGAGLTPAQIGANAGSNFGRMAGSGPTVNRDASQKTINSNVNVGGVNVTVQSPTQAPGAVGAAVGRAVGQAATPQATRIEAEPSF</sequence>
<dbReference type="InterPro" id="IPR013491">
    <property type="entry name" value="Tape_meas_N"/>
</dbReference>
<gene>
    <name evidence="3" type="ORF">HQ945_08340</name>
</gene>
<keyword evidence="1" id="KW-0812">Transmembrane</keyword>
<keyword evidence="1" id="KW-0472">Membrane</keyword>
<proteinExistence type="predicted"/>
<accession>A0A849VMY8</accession>
<keyword evidence="4" id="KW-1185">Reference proteome</keyword>
<dbReference type="AlphaFoldDB" id="A0A849VMY8"/>
<feature type="transmembrane region" description="Helical" evidence="1">
    <location>
        <begin position="304"/>
        <end position="331"/>
    </location>
</feature>
<dbReference type="PANTHER" id="PTHR38812">
    <property type="entry name" value="MU-LIKE PROPHAGE FLUMU PROTEIN GP42"/>
    <property type="match status" value="1"/>
</dbReference>
<protein>
    <recommendedName>
        <fullName evidence="2">Tape measure protein N-terminal domain-containing protein</fullName>
    </recommendedName>
</protein>